<dbReference type="Pfam" id="PF07686">
    <property type="entry name" value="V-set"/>
    <property type="match status" value="2"/>
</dbReference>
<dbReference type="InterPro" id="IPR007110">
    <property type="entry name" value="Ig-like_dom"/>
</dbReference>
<name>A0A8J7TFF9_ATRSP</name>
<dbReference type="Proteomes" id="UP000736164">
    <property type="component" value="Unassembled WGS sequence"/>
</dbReference>
<dbReference type="InterPro" id="IPR013106">
    <property type="entry name" value="Ig_V-set"/>
</dbReference>
<dbReference type="SMART" id="SM00409">
    <property type="entry name" value="IG"/>
    <property type="match status" value="2"/>
</dbReference>
<dbReference type="AlphaFoldDB" id="A0A8J7TFF9"/>
<evidence type="ECO:0000313" key="2">
    <source>
        <dbReference type="EMBL" id="MBN3321514.1"/>
    </source>
</evidence>
<dbReference type="FunFam" id="2.60.40.10:FF:001495">
    <property type="entry name" value="Si:dkey-234i14.13"/>
    <property type="match status" value="2"/>
</dbReference>
<proteinExistence type="predicted"/>
<organism evidence="2 3">
    <name type="scientific">Atractosteus spatula</name>
    <name type="common">Alligator gar</name>
    <name type="synonym">Lepisosteus spatula</name>
    <dbReference type="NCBI Taxonomy" id="7917"/>
    <lineage>
        <taxon>Eukaryota</taxon>
        <taxon>Metazoa</taxon>
        <taxon>Chordata</taxon>
        <taxon>Craniata</taxon>
        <taxon>Vertebrata</taxon>
        <taxon>Euteleostomi</taxon>
        <taxon>Actinopterygii</taxon>
        <taxon>Neopterygii</taxon>
        <taxon>Holostei</taxon>
        <taxon>Semionotiformes</taxon>
        <taxon>Lepisosteidae</taxon>
        <taxon>Atractosteus</taxon>
    </lineage>
</organism>
<reference evidence="2" key="1">
    <citation type="journal article" date="2021" name="Cell">
        <title>Tracing the genetic footprints of vertebrate landing in non-teleost ray-finned fishes.</title>
        <authorList>
            <person name="Bi X."/>
            <person name="Wang K."/>
            <person name="Yang L."/>
            <person name="Pan H."/>
            <person name="Jiang H."/>
            <person name="Wei Q."/>
            <person name="Fang M."/>
            <person name="Yu H."/>
            <person name="Zhu C."/>
            <person name="Cai Y."/>
            <person name="He Y."/>
            <person name="Gan X."/>
            <person name="Zeng H."/>
            <person name="Yu D."/>
            <person name="Zhu Y."/>
            <person name="Jiang H."/>
            <person name="Qiu Q."/>
            <person name="Yang H."/>
            <person name="Zhang Y.E."/>
            <person name="Wang W."/>
            <person name="Zhu M."/>
            <person name="He S."/>
            <person name="Zhang G."/>
        </authorList>
    </citation>
    <scope>NUCLEOTIDE SEQUENCE</scope>
    <source>
        <strain evidence="2">Allg_001</strain>
    </source>
</reference>
<dbReference type="Gene3D" id="2.60.40.10">
    <property type="entry name" value="Immunoglobulins"/>
    <property type="match status" value="2"/>
</dbReference>
<feature type="non-terminal residue" evidence="2">
    <location>
        <position position="286"/>
    </location>
</feature>
<evidence type="ECO:0000313" key="3">
    <source>
        <dbReference type="Proteomes" id="UP000736164"/>
    </source>
</evidence>
<feature type="non-terminal residue" evidence="2">
    <location>
        <position position="1"/>
    </location>
</feature>
<keyword evidence="3" id="KW-1185">Reference proteome</keyword>
<dbReference type="PROSITE" id="PS50835">
    <property type="entry name" value="IG_LIKE"/>
    <property type="match status" value="2"/>
</dbReference>
<dbReference type="PANTHER" id="PTHR23267">
    <property type="entry name" value="IMMUNOGLOBULIN LIGHT CHAIN"/>
    <property type="match status" value="1"/>
</dbReference>
<dbReference type="EMBL" id="JAAWVO010055447">
    <property type="protein sequence ID" value="MBN3321514.1"/>
    <property type="molecule type" value="Genomic_DNA"/>
</dbReference>
<feature type="domain" description="Ig-like" evidence="1">
    <location>
        <begin position="144"/>
        <end position="257"/>
    </location>
</feature>
<feature type="domain" description="Ig-like" evidence="1">
    <location>
        <begin position="8"/>
        <end position="94"/>
    </location>
</feature>
<evidence type="ECO:0000259" key="1">
    <source>
        <dbReference type="PROSITE" id="PS50835"/>
    </source>
</evidence>
<sequence length="286" mass="30801">FSESSGQVTVTQTPAVVSVLPGQTVTVSCKASPAVHNDNQLAWYQQKAGEAPKPLILYATDRQSGIPERFSGSGSGTDFTLTITAVQAEDGAEYFLGNPCPVLYYEMIWLQGKEPPGHLGILLIRFHPALSASHFQIIPSAKGPKLRIVTTESTGQATVTQIPAVISVKTGDIVTITCKTSPAAFNDHQLAWYQHKAGQAPKRLIHFATNRDTGVPERFSGSGSGTDFTLTITGVGAEDAADYYCQSYHWLNNRSLFTQCYTAVQKPPSAELHSNRIAAAGTSRRC</sequence>
<dbReference type="InterPro" id="IPR050150">
    <property type="entry name" value="IgV_Light_Chain"/>
</dbReference>
<accession>A0A8J7TFF9</accession>
<dbReference type="SMART" id="SM00406">
    <property type="entry name" value="IGv"/>
    <property type="match status" value="2"/>
</dbReference>
<dbReference type="InterPro" id="IPR003599">
    <property type="entry name" value="Ig_sub"/>
</dbReference>
<comment type="caution">
    <text evidence="2">The sequence shown here is derived from an EMBL/GenBank/DDBJ whole genome shotgun (WGS) entry which is preliminary data.</text>
</comment>
<gene>
    <name evidence="2" type="primary">Igkv41_14</name>
    <name evidence="2" type="ORF">GTO95_0003757</name>
</gene>
<dbReference type="InterPro" id="IPR036179">
    <property type="entry name" value="Ig-like_dom_sf"/>
</dbReference>
<dbReference type="SUPFAM" id="SSF48726">
    <property type="entry name" value="Immunoglobulin"/>
    <property type="match status" value="2"/>
</dbReference>
<protein>
    <submittedName>
        <fullName evidence="2">KV401 protein</fullName>
    </submittedName>
</protein>
<dbReference type="InterPro" id="IPR013783">
    <property type="entry name" value="Ig-like_fold"/>
</dbReference>